<keyword evidence="2" id="KW-1185">Reference proteome</keyword>
<dbReference type="EMBL" id="MU150232">
    <property type="protein sequence ID" value="KAF9468691.1"/>
    <property type="molecule type" value="Genomic_DNA"/>
</dbReference>
<dbReference type="Proteomes" id="UP000807353">
    <property type="component" value="Unassembled WGS sequence"/>
</dbReference>
<gene>
    <name evidence="1" type="ORF">BDZ94DRAFT_1246025</name>
</gene>
<name>A0A9P5YIY2_9AGAR</name>
<sequence>MDREEWLKRFLDVEGTKEFSFKLEGKPWQDIYVERMGRDVEIGFISTCRGEGVPGPGIRYHVQSSGQWELVSTSDLGDWWHR</sequence>
<evidence type="ECO:0000313" key="1">
    <source>
        <dbReference type="EMBL" id="KAF9468691.1"/>
    </source>
</evidence>
<dbReference type="OrthoDB" id="9922773at2759"/>
<protein>
    <submittedName>
        <fullName evidence="1">Uncharacterized protein</fullName>
    </submittedName>
</protein>
<organism evidence="1 2">
    <name type="scientific">Collybia nuda</name>
    <dbReference type="NCBI Taxonomy" id="64659"/>
    <lineage>
        <taxon>Eukaryota</taxon>
        <taxon>Fungi</taxon>
        <taxon>Dikarya</taxon>
        <taxon>Basidiomycota</taxon>
        <taxon>Agaricomycotina</taxon>
        <taxon>Agaricomycetes</taxon>
        <taxon>Agaricomycetidae</taxon>
        <taxon>Agaricales</taxon>
        <taxon>Tricholomatineae</taxon>
        <taxon>Clitocybaceae</taxon>
        <taxon>Collybia</taxon>
    </lineage>
</organism>
<accession>A0A9P5YIY2</accession>
<proteinExistence type="predicted"/>
<comment type="caution">
    <text evidence="1">The sequence shown here is derived from an EMBL/GenBank/DDBJ whole genome shotgun (WGS) entry which is preliminary data.</text>
</comment>
<reference evidence="1" key="1">
    <citation type="submission" date="2020-11" db="EMBL/GenBank/DDBJ databases">
        <authorList>
            <consortium name="DOE Joint Genome Institute"/>
            <person name="Ahrendt S."/>
            <person name="Riley R."/>
            <person name="Andreopoulos W."/>
            <person name="Labutti K."/>
            <person name="Pangilinan J."/>
            <person name="Ruiz-Duenas F.J."/>
            <person name="Barrasa J.M."/>
            <person name="Sanchez-Garcia M."/>
            <person name="Camarero S."/>
            <person name="Miyauchi S."/>
            <person name="Serrano A."/>
            <person name="Linde D."/>
            <person name="Babiker R."/>
            <person name="Drula E."/>
            <person name="Ayuso-Fernandez I."/>
            <person name="Pacheco R."/>
            <person name="Padilla G."/>
            <person name="Ferreira P."/>
            <person name="Barriuso J."/>
            <person name="Kellner H."/>
            <person name="Castanera R."/>
            <person name="Alfaro M."/>
            <person name="Ramirez L."/>
            <person name="Pisabarro A.G."/>
            <person name="Kuo A."/>
            <person name="Tritt A."/>
            <person name="Lipzen A."/>
            <person name="He G."/>
            <person name="Yan M."/>
            <person name="Ng V."/>
            <person name="Cullen D."/>
            <person name="Martin F."/>
            <person name="Rosso M.-N."/>
            <person name="Henrissat B."/>
            <person name="Hibbett D."/>
            <person name="Martinez A.T."/>
            <person name="Grigoriev I.V."/>
        </authorList>
    </citation>
    <scope>NUCLEOTIDE SEQUENCE</scope>
    <source>
        <strain evidence="1">CBS 247.69</strain>
    </source>
</reference>
<evidence type="ECO:0000313" key="2">
    <source>
        <dbReference type="Proteomes" id="UP000807353"/>
    </source>
</evidence>
<dbReference type="AlphaFoldDB" id="A0A9P5YIY2"/>